<comment type="function">
    <text evidence="1 10">Aux/IAA proteins are short-lived transcriptional factors that function as repressors of early auxin response genes at low auxin concentrations.</text>
</comment>
<keyword evidence="5 10" id="KW-0678">Repressor</keyword>
<comment type="subunit">
    <text evidence="4 10">Homodimers and heterodimers.</text>
</comment>
<keyword evidence="7 10" id="KW-0804">Transcription</keyword>
<proteinExistence type="inferred from homology"/>
<evidence type="ECO:0000256" key="8">
    <source>
        <dbReference type="ARBA" id="ARBA00023242"/>
    </source>
</evidence>
<name>A0A7I8JFD7_SPIIN</name>
<comment type="subcellular location">
    <subcellularLocation>
        <location evidence="2 10">Nucleus</location>
    </subcellularLocation>
</comment>
<dbReference type="Pfam" id="PF02309">
    <property type="entry name" value="AUX_IAA"/>
    <property type="match status" value="1"/>
</dbReference>
<evidence type="ECO:0000256" key="10">
    <source>
        <dbReference type="RuleBase" id="RU004549"/>
    </source>
</evidence>
<evidence type="ECO:0000256" key="9">
    <source>
        <dbReference type="ARBA" id="ARBA00023294"/>
    </source>
</evidence>
<dbReference type="PANTHER" id="PTHR31734">
    <property type="entry name" value="AUXIN-RESPONSIVE PROTEIN IAA17"/>
    <property type="match status" value="1"/>
</dbReference>
<comment type="similarity">
    <text evidence="3 10">Belongs to the Aux/IAA family.</text>
</comment>
<evidence type="ECO:0000313" key="12">
    <source>
        <dbReference type="EMBL" id="CAA2629627.1"/>
    </source>
</evidence>
<dbReference type="GO" id="GO:0009734">
    <property type="term" value="P:auxin-activated signaling pathway"/>
    <property type="evidence" value="ECO:0007669"/>
    <property type="project" value="UniProtKB-UniRule"/>
</dbReference>
<keyword evidence="8 10" id="KW-0539">Nucleus</keyword>
<dbReference type="AlphaFoldDB" id="A0A7I8JFD7"/>
<accession>A0A7I8JFD7</accession>
<evidence type="ECO:0000256" key="7">
    <source>
        <dbReference type="ARBA" id="ARBA00023163"/>
    </source>
</evidence>
<dbReference type="InterPro" id="IPR003311">
    <property type="entry name" value="AUX_IAA"/>
</dbReference>
<dbReference type="Gene3D" id="3.10.20.90">
    <property type="entry name" value="Phosphatidylinositol 3-kinase Catalytic Subunit, Chain A, domain 1"/>
    <property type="match status" value="1"/>
</dbReference>
<reference evidence="12 13" key="1">
    <citation type="submission" date="2019-12" db="EMBL/GenBank/DDBJ databases">
        <authorList>
            <person name="Scholz U."/>
            <person name="Mascher M."/>
            <person name="Fiebig A."/>
        </authorList>
    </citation>
    <scope>NUCLEOTIDE SEQUENCE</scope>
</reference>
<dbReference type="Proteomes" id="UP001189122">
    <property type="component" value="Unassembled WGS sequence"/>
</dbReference>
<dbReference type="SUPFAM" id="SSF54277">
    <property type="entry name" value="CAD &amp; PB1 domains"/>
    <property type="match status" value="1"/>
</dbReference>
<dbReference type="PANTHER" id="PTHR31734:SF94">
    <property type="entry name" value="AUXIN-RESPONSIVE PROTEIN IAA30"/>
    <property type="match status" value="1"/>
</dbReference>
<evidence type="ECO:0000256" key="5">
    <source>
        <dbReference type="ARBA" id="ARBA00022491"/>
    </source>
</evidence>
<dbReference type="PROSITE" id="PS51745">
    <property type="entry name" value="PB1"/>
    <property type="match status" value="1"/>
</dbReference>
<dbReference type="EMBL" id="LR743599">
    <property type="protein sequence ID" value="CAA2629627.1"/>
    <property type="molecule type" value="Genomic_DNA"/>
</dbReference>
<evidence type="ECO:0000256" key="1">
    <source>
        <dbReference type="ARBA" id="ARBA00002159"/>
    </source>
</evidence>
<evidence type="ECO:0000259" key="11">
    <source>
        <dbReference type="PROSITE" id="PS51745"/>
    </source>
</evidence>
<keyword evidence="6 10" id="KW-0805">Transcription regulation</keyword>
<evidence type="ECO:0000256" key="2">
    <source>
        <dbReference type="ARBA" id="ARBA00004123"/>
    </source>
</evidence>
<feature type="domain" description="PB1" evidence="11">
    <location>
        <begin position="70"/>
        <end position="157"/>
    </location>
</feature>
<dbReference type="GO" id="GO:0006355">
    <property type="term" value="P:regulation of DNA-templated transcription"/>
    <property type="evidence" value="ECO:0007669"/>
    <property type="project" value="InterPro"/>
</dbReference>
<gene>
    <name evidence="12" type="ORF">SI7747_12015265</name>
</gene>
<sequence length="158" mass="17955">MRRKDDSPCSSIDSSSHPYLASITPISQRKKDLSTELMLGLGMSPGSPNQQQDYDSRWVPSNPNLQQRATFFVKVYMEGSLIGRKLDLFAQNGYKDLIITVKGLFATTIKYPDQVSAKKTLVLTYQDKEGDWMLVGDAPWDMFLSSVMRLKIRRADRL</sequence>
<protein>
    <recommendedName>
        <fullName evidence="10">Auxin-responsive protein</fullName>
    </recommendedName>
</protein>
<keyword evidence="13" id="KW-1185">Reference proteome</keyword>
<keyword evidence="9 10" id="KW-0927">Auxin signaling pathway</keyword>
<evidence type="ECO:0000313" key="13">
    <source>
        <dbReference type="Proteomes" id="UP001189122"/>
    </source>
</evidence>
<evidence type="ECO:0000256" key="4">
    <source>
        <dbReference type="ARBA" id="ARBA00011726"/>
    </source>
</evidence>
<evidence type="ECO:0000256" key="3">
    <source>
        <dbReference type="ARBA" id="ARBA00006728"/>
    </source>
</evidence>
<dbReference type="EMBL" id="CACRZD030000012">
    <property type="protein sequence ID" value="CAA6668870.1"/>
    <property type="molecule type" value="Genomic_DNA"/>
</dbReference>
<dbReference type="InterPro" id="IPR053793">
    <property type="entry name" value="PB1-like"/>
</dbReference>
<evidence type="ECO:0000256" key="6">
    <source>
        <dbReference type="ARBA" id="ARBA00023015"/>
    </source>
</evidence>
<organism evidence="12">
    <name type="scientific">Spirodela intermedia</name>
    <name type="common">Intermediate duckweed</name>
    <dbReference type="NCBI Taxonomy" id="51605"/>
    <lineage>
        <taxon>Eukaryota</taxon>
        <taxon>Viridiplantae</taxon>
        <taxon>Streptophyta</taxon>
        <taxon>Embryophyta</taxon>
        <taxon>Tracheophyta</taxon>
        <taxon>Spermatophyta</taxon>
        <taxon>Magnoliopsida</taxon>
        <taxon>Liliopsida</taxon>
        <taxon>Araceae</taxon>
        <taxon>Lemnoideae</taxon>
        <taxon>Spirodela</taxon>
    </lineage>
</organism>
<dbReference type="InterPro" id="IPR033389">
    <property type="entry name" value="AUX/IAA_dom"/>
</dbReference>
<dbReference type="GO" id="GO:0005634">
    <property type="term" value="C:nucleus"/>
    <property type="evidence" value="ECO:0007669"/>
    <property type="project" value="UniProtKB-SubCell"/>
</dbReference>